<keyword evidence="2" id="KW-1185">Reference proteome</keyword>
<evidence type="ECO:0000313" key="2">
    <source>
        <dbReference type="Proteomes" id="UP001189624"/>
    </source>
</evidence>
<dbReference type="Proteomes" id="UP001189624">
    <property type="component" value="Chromosome 2"/>
</dbReference>
<reference evidence="1" key="1">
    <citation type="submission" date="2023-10" db="EMBL/GenBank/DDBJ databases">
        <authorList>
            <person name="Domelevo Entfellner J.-B."/>
        </authorList>
    </citation>
    <scope>NUCLEOTIDE SEQUENCE</scope>
</reference>
<gene>
    <name evidence="1" type="ORF">AYBTSS11_LOCUS4200</name>
</gene>
<organism evidence="1 2">
    <name type="scientific">Sphenostylis stenocarpa</name>
    <dbReference type="NCBI Taxonomy" id="92480"/>
    <lineage>
        <taxon>Eukaryota</taxon>
        <taxon>Viridiplantae</taxon>
        <taxon>Streptophyta</taxon>
        <taxon>Embryophyta</taxon>
        <taxon>Tracheophyta</taxon>
        <taxon>Spermatophyta</taxon>
        <taxon>Magnoliopsida</taxon>
        <taxon>eudicotyledons</taxon>
        <taxon>Gunneridae</taxon>
        <taxon>Pentapetalae</taxon>
        <taxon>rosids</taxon>
        <taxon>fabids</taxon>
        <taxon>Fabales</taxon>
        <taxon>Fabaceae</taxon>
        <taxon>Papilionoideae</taxon>
        <taxon>50 kb inversion clade</taxon>
        <taxon>NPAAA clade</taxon>
        <taxon>indigoferoid/millettioid clade</taxon>
        <taxon>Phaseoleae</taxon>
        <taxon>Sphenostylis</taxon>
    </lineage>
</organism>
<dbReference type="EMBL" id="OY731399">
    <property type="protein sequence ID" value="CAJ1928230.1"/>
    <property type="molecule type" value="Genomic_DNA"/>
</dbReference>
<protein>
    <submittedName>
        <fullName evidence="1">Uncharacterized protein</fullName>
    </submittedName>
</protein>
<proteinExistence type="predicted"/>
<dbReference type="Gramene" id="rna-AYBTSS11_LOCUS4200">
    <property type="protein sequence ID" value="CAJ1928230.1"/>
    <property type="gene ID" value="gene-AYBTSS11_LOCUS4200"/>
</dbReference>
<dbReference type="AlphaFoldDB" id="A0AA86S031"/>
<sequence>MMPMPMPSQHLITFTNMLNVVIARVNLTMLQMEPEGFNDIWKHECSSRLDVHAACSCRDTSVSLSKVRNGWEIKNGTREKEHEAQSHVAIANFYAPATTYELMVSRAEFIMRVTSRGLNKCSAMLQRAQQ</sequence>
<evidence type="ECO:0000313" key="1">
    <source>
        <dbReference type="EMBL" id="CAJ1928230.1"/>
    </source>
</evidence>
<accession>A0AA86S031</accession>
<name>A0AA86S031_9FABA</name>